<dbReference type="SUPFAM" id="SSF88659">
    <property type="entry name" value="Sigma3 and sigma4 domains of RNA polymerase sigma factors"/>
    <property type="match status" value="1"/>
</dbReference>
<organism evidence="7">
    <name type="scientific">Clostridioides difficile</name>
    <name type="common">Peptoclostridium difficile</name>
    <dbReference type="NCBI Taxonomy" id="1496"/>
    <lineage>
        <taxon>Bacteria</taxon>
        <taxon>Bacillati</taxon>
        <taxon>Bacillota</taxon>
        <taxon>Clostridia</taxon>
        <taxon>Peptostreptococcales</taxon>
        <taxon>Peptostreptococcaceae</taxon>
        <taxon>Clostridioides</taxon>
    </lineage>
</organism>
<keyword evidence="7" id="KW-0614">Plasmid</keyword>
<reference evidence="7" key="1">
    <citation type="journal article" date="2018" name="Sci. Rep.">
        <title>Novel Clade C-I Clostridium difficile strains escape diagnostic tests, differ in pathogenicity potential and carry toxins on extrachromosomal elements.</title>
        <authorList>
            <person name="Ramirez-Vargas G."/>
            <person name="Lopez-Urena D."/>
            <person name="Badilla A."/>
            <person name="Orozco-Aguilar J."/>
            <person name="Murillo T."/>
            <person name="Rojas P."/>
            <person name="Riedel T."/>
            <person name="Overmann J."/>
            <person name="Gonzalez G."/>
            <person name="Chaves-Olarte E."/>
            <person name="Quesada-Gomez C."/>
            <person name="Rodriguez C."/>
        </authorList>
    </citation>
    <scope>NUCLEOTIDE SEQUENCE</scope>
    <source>
        <strain evidence="7">HSJD-312</strain>
        <plasmid evidence="7">pHSJD-312</plasmid>
    </source>
</reference>
<dbReference type="Gene3D" id="1.10.1740.10">
    <property type="match status" value="1"/>
</dbReference>
<dbReference type="EMBL" id="MG973074">
    <property type="protein sequence ID" value="AYD68748.1"/>
    <property type="molecule type" value="Genomic_DNA"/>
</dbReference>
<geneLocation type="plasmid" evidence="7">
    <name>pHSJD-312</name>
</geneLocation>
<gene>
    <name evidence="7" type="ORF">pHSJD-312_00127</name>
</gene>
<dbReference type="SUPFAM" id="SSF88946">
    <property type="entry name" value="Sigma2 domain of RNA polymerase sigma factors"/>
    <property type="match status" value="1"/>
</dbReference>
<name>A0A386JC42_CLODI</name>
<protein>
    <submittedName>
        <fullName evidence="7">RNA polymerase sigma-E factor</fullName>
    </submittedName>
</protein>
<feature type="domain" description="RNA polymerase sigma-70 region 4" evidence="6">
    <location>
        <begin position="143"/>
        <end position="192"/>
    </location>
</feature>
<dbReference type="GO" id="GO:0006352">
    <property type="term" value="P:DNA-templated transcription initiation"/>
    <property type="evidence" value="ECO:0007669"/>
    <property type="project" value="InterPro"/>
</dbReference>
<proteinExistence type="predicted"/>
<evidence type="ECO:0000259" key="5">
    <source>
        <dbReference type="Pfam" id="PF04542"/>
    </source>
</evidence>
<feature type="domain" description="RNA polymerase sigma-70 region 2" evidence="5">
    <location>
        <begin position="14"/>
        <end position="79"/>
    </location>
</feature>
<dbReference type="NCBIfam" id="TIGR02937">
    <property type="entry name" value="sigma70-ECF"/>
    <property type="match status" value="1"/>
</dbReference>
<dbReference type="InterPro" id="IPR007627">
    <property type="entry name" value="RNA_pol_sigma70_r2"/>
</dbReference>
<keyword evidence="1" id="KW-0805">Transcription regulation</keyword>
<dbReference type="GO" id="GO:0003677">
    <property type="term" value="F:DNA binding"/>
    <property type="evidence" value="ECO:0007669"/>
    <property type="project" value="UniProtKB-KW"/>
</dbReference>
<evidence type="ECO:0000256" key="1">
    <source>
        <dbReference type="ARBA" id="ARBA00023015"/>
    </source>
</evidence>
<accession>A0A386JC42</accession>
<dbReference type="InterPro" id="IPR036388">
    <property type="entry name" value="WH-like_DNA-bd_sf"/>
</dbReference>
<keyword evidence="3" id="KW-0238">DNA-binding</keyword>
<keyword evidence="4" id="KW-0804">Transcription</keyword>
<dbReference type="InterPro" id="IPR007630">
    <property type="entry name" value="RNA_pol_sigma70_r4"/>
</dbReference>
<evidence type="ECO:0000256" key="3">
    <source>
        <dbReference type="ARBA" id="ARBA00023125"/>
    </source>
</evidence>
<evidence type="ECO:0000256" key="2">
    <source>
        <dbReference type="ARBA" id="ARBA00023082"/>
    </source>
</evidence>
<evidence type="ECO:0000313" key="7">
    <source>
        <dbReference type="EMBL" id="AYD68748.1"/>
    </source>
</evidence>
<evidence type="ECO:0000259" key="6">
    <source>
        <dbReference type="Pfam" id="PF04545"/>
    </source>
</evidence>
<dbReference type="PANTHER" id="PTHR30385">
    <property type="entry name" value="SIGMA FACTOR F FLAGELLAR"/>
    <property type="match status" value="1"/>
</dbReference>
<sequence>MGYKAGDKSCLEKLISNNQKYIYKMISKYTIKDSYVEDIFNSAIIGFITAINRYDIKKEANILTYARKYIESEIFEQFRVLTVDCYIPKKKYKKIVRKNSRGVLEKDNCLKKSYSLMNKSICSNLINTNEFDMRITHLELKWAMSELDELEKEVIFYLYIEKKNYKEIEQKLKINLNKISYVRKKALAKLKEKLKQKEVV</sequence>
<dbReference type="Gene3D" id="1.10.10.10">
    <property type="entry name" value="Winged helix-like DNA-binding domain superfamily/Winged helix DNA-binding domain"/>
    <property type="match status" value="1"/>
</dbReference>
<dbReference type="AlphaFoldDB" id="A0A386JC42"/>
<dbReference type="InterPro" id="IPR013325">
    <property type="entry name" value="RNA_pol_sigma_r2"/>
</dbReference>
<dbReference type="InterPro" id="IPR013324">
    <property type="entry name" value="RNA_pol_sigma_r3/r4-like"/>
</dbReference>
<dbReference type="InterPro" id="IPR014284">
    <property type="entry name" value="RNA_pol_sigma-70_dom"/>
</dbReference>
<dbReference type="Pfam" id="PF04542">
    <property type="entry name" value="Sigma70_r2"/>
    <property type="match status" value="1"/>
</dbReference>
<keyword evidence="2" id="KW-0731">Sigma factor</keyword>
<dbReference type="Pfam" id="PF04545">
    <property type="entry name" value="Sigma70_r4"/>
    <property type="match status" value="1"/>
</dbReference>
<evidence type="ECO:0000256" key="4">
    <source>
        <dbReference type="ARBA" id="ARBA00023163"/>
    </source>
</evidence>
<dbReference type="GO" id="GO:0016987">
    <property type="term" value="F:sigma factor activity"/>
    <property type="evidence" value="ECO:0007669"/>
    <property type="project" value="UniProtKB-KW"/>
</dbReference>